<reference evidence="3" key="1">
    <citation type="submission" date="2018-06" db="EMBL/GenBank/DDBJ databases">
        <authorList>
            <person name="Zhirakovskaya E."/>
        </authorList>
    </citation>
    <scope>NUCLEOTIDE SEQUENCE</scope>
</reference>
<organism evidence="3">
    <name type="scientific">hydrothermal vent metagenome</name>
    <dbReference type="NCBI Taxonomy" id="652676"/>
    <lineage>
        <taxon>unclassified sequences</taxon>
        <taxon>metagenomes</taxon>
        <taxon>ecological metagenomes</taxon>
    </lineage>
</organism>
<dbReference type="PANTHER" id="PTHR11808">
    <property type="entry name" value="TRANS-SULFURATION ENZYME FAMILY MEMBER"/>
    <property type="match status" value="1"/>
</dbReference>
<dbReference type="GO" id="GO:0019346">
    <property type="term" value="P:transsulfuration"/>
    <property type="evidence" value="ECO:0007669"/>
    <property type="project" value="InterPro"/>
</dbReference>
<accession>A0A3B1DC87</accession>
<dbReference type="GO" id="GO:0030170">
    <property type="term" value="F:pyridoxal phosphate binding"/>
    <property type="evidence" value="ECO:0007669"/>
    <property type="project" value="InterPro"/>
</dbReference>
<proteinExistence type="predicted"/>
<dbReference type="InterPro" id="IPR000277">
    <property type="entry name" value="Cys/Met-Metab_PyrdxlP-dep_enz"/>
</dbReference>
<dbReference type="InterPro" id="IPR015422">
    <property type="entry name" value="PyrdxlP-dep_Trfase_small"/>
</dbReference>
<dbReference type="FunFam" id="3.90.1150.10:FF:000033">
    <property type="entry name" value="Cystathionine gamma-synthase"/>
    <property type="match status" value="1"/>
</dbReference>
<keyword evidence="3" id="KW-0456">Lyase</keyword>
<dbReference type="InterPro" id="IPR015424">
    <property type="entry name" value="PyrdxlP-dep_Trfase"/>
</dbReference>
<gene>
    <name evidence="3" type="ORF">MNBD_NITROSPIRAE03-876</name>
</gene>
<dbReference type="GO" id="GO:0005737">
    <property type="term" value="C:cytoplasm"/>
    <property type="evidence" value="ECO:0007669"/>
    <property type="project" value="TreeGrafter"/>
</dbReference>
<protein>
    <submittedName>
        <fullName evidence="3">Cystathionine gamma-lyase</fullName>
        <ecNumber evidence="3">4.4.1.1</ecNumber>
    </submittedName>
</protein>
<sequence>DICCGAVVGKKSFIEKTRSSATNFGGSLNAYACSLLERSMKTLGIRVEKQCSNAQQIAESLQNNPKIRKVYYPGLKNHPGHDTAKSQMKGFGAIVSFEVDEKKTEPSEFVRRLQLIKPAVSLGGVESIICSPAATSHEKLSNEERAELGITDTLFRLSVGIEDCADLLADIEEALG</sequence>
<dbReference type="AlphaFoldDB" id="A0A3B1DC87"/>
<dbReference type="GO" id="GO:0009086">
    <property type="term" value="P:methionine biosynthetic process"/>
    <property type="evidence" value="ECO:0007669"/>
    <property type="project" value="UniProtKB-ARBA"/>
</dbReference>
<dbReference type="Gene3D" id="3.90.1150.10">
    <property type="entry name" value="Aspartate Aminotransferase, domain 1"/>
    <property type="match status" value="1"/>
</dbReference>
<dbReference type="EMBL" id="UOGI01000326">
    <property type="protein sequence ID" value="VAX34463.1"/>
    <property type="molecule type" value="Genomic_DNA"/>
</dbReference>
<dbReference type="EC" id="4.4.1.1" evidence="3"/>
<dbReference type="Pfam" id="PF01053">
    <property type="entry name" value="Cys_Met_Meta_PP"/>
    <property type="match status" value="1"/>
</dbReference>
<dbReference type="SUPFAM" id="SSF53383">
    <property type="entry name" value="PLP-dependent transferases"/>
    <property type="match status" value="1"/>
</dbReference>
<feature type="non-terminal residue" evidence="3">
    <location>
        <position position="1"/>
    </location>
</feature>
<name>A0A3B1DC87_9ZZZZ</name>
<dbReference type="GO" id="GO:0016846">
    <property type="term" value="F:carbon-sulfur lyase activity"/>
    <property type="evidence" value="ECO:0007669"/>
    <property type="project" value="TreeGrafter"/>
</dbReference>
<evidence type="ECO:0000256" key="1">
    <source>
        <dbReference type="ARBA" id="ARBA00001933"/>
    </source>
</evidence>
<evidence type="ECO:0000256" key="2">
    <source>
        <dbReference type="ARBA" id="ARBA00022898"/>
    </source>
</evidence>
<keyword evidence="2" id="KW-0663">Pyridoxal phosphate</keyword>
<comment type="cofactor">
    <cofactor evidence="1">
        <name>pyridoxal 5'-phosphate</name>
        <dbReference type="ChEBI" id="CHEBI:597326"/>
    </cofactor>
</comment>
<evidence type="ECO:0000313" key="3">
    <source>
        <dbReference type="EMBL" id="VAX34463.1"/>
    </source>
</evidence>